<name>A0A1B0FJK5_GLOMM</name>
<dbReference type="EnsemblMetazoa" id="GMOY004040-RA">
    <property type="protein sequence ID" value="GMOY004040-PA"/>
    <property type="gene ID" value="GMOY004040"/>
</dbReference>
<protein>
    <recommendedName>
        <fullName evidence="5">SCP domain-containing protein</fullName>
    </recommendedName>
</protein>
<dbReference type="PhylomeDB" id="A0A1B0FJK5"/>
<comment type="subcellular location">
    <subcellularLocation>
        <location evidence="1">Secreted</location>
    </subcellularLocation>
</comment>
<reference evidence="3" key="1">
    <citation type="submission" date="2020-05" db="UniProtKB">
        <authorList>
            <consortium name="EnsemblMetazoa"/>
        </authorList>
    </citation>
    <scope>IDENTIFICATION</scope>
    <source>
        <strain evidence="3">Yale</strain>
    </source>
</reference>
<accession>A0A1B0FJK5</accession>
<evidence type="ECO:0000313" key="3">
    <source>
        <dbReference type="EnsemblMetazoa" id="GMOY004040-PA"/>
    </source>
</evidence>
<organism evidence="3 4">
    <name type="scientific">Glossina morsitans morsitans</name>
    <name type="common">Savannah tsetse fly</name>
    <dbReference type="NCBI Taxonomy" id="37546"/>
    <lineage>
        <taxon>Eukaryota</taxon>
        <taxon>Metazoa</taxon>
        <taxon>Ecdysozoa</taxon>
        <taxon>Arthropoda</taxon>
        <taxon>Hexapoda</taxon>
        <taxon>Insecta</taxon>
        <taxon>Pterygota</taxon>
        <taxon>Neoptera</taxon>
        <taxon>Endopterygota</taxon>
        <taxon>Diptera</taxon>
        <taxon>Brachycera</taxon>
        <taxon>Muscomorpha</taxon>
        <taxon>Hippoboscoidea</taxon>
        <taxon>Glossinidae</taxon>
        <taxon>Glossina</taxon>
    </lineage>
</organism>
<proteinExistence type="predicted"/>
<dbReference type="InterPro" id="IPR035940">
    <property type="entry name" value="CAP_sf"/>
</dbReference>
<keyword evidence="4" id="KW-1185">Reference proteome</keyword>
<evidence type="ECO:0000256" key="2">
    <source>
        <dbReference type="ARBA" id="ARBA00022525"/>
    </source>
</evidence>
<evidence type="ECO:0008006" key="5">
    <source>
        <dbReference type="Google" id="ProtNLM"/>
    </source>
</evidence>
<dbReference type="Gene3D" id="3.40.33.10">
    <property type="entry name" value="CAP"/>
    <property type="match status" value="1"/>
</dbReference>
<dbReference type="VEuPathDB" id="VectorBase:GMOY004040"/>
<dbReference type="SUPFAM" id="SSF55797">
    <property type="entry name" value="PR-1-like"/>
    <property type="match status" value="1"/>
</dbReference>
<dbReference type="AlphaFoldDB" id="A0A1B0FJK5"/>
<dbReference type="Proteomes" id="UP000092444">
    <property type="component" value="Unassembled WGS sequence"/>
</dbReference>
<dbReference type="STRING" id="37546.A0A1B0FJK5"/>
<evidence type="ECO:0000256" key="1">
    <source>
        <dbReference type="ARBA" id="ARBA00004613"/>
    </source>
</evidence>
<keyword evidence="2" id="KW-0964">Secreted</keyword>
<dbReference type="EMBL" id="CCAG010020658">
    <property type="status" value="NOT_ANNOTATED_CDS"/>
    <property type="molecule type" value="Genomic_DNA"/>
</dbReference>
<sequence length="84" mass="9504">MATMQWDGQLAKLAELRVLSCKMEEKDCHNTKNSPSSGQNVQVQPNVNGTNEILLFSIALNEWYNVSKFTDPETMKFYSSESQA</sequence>
<evidence type="ECO:0000313" key="4">
    <source>
        <dbReference type="Proteomes" id="UP000092444"/>
    </source>
</evidence>